<dbReference type="PROSITE" id="PS51387">
    <property type="entry name" value="FAD_PCMH"/>
    <property type="match status" value="1"/>
</dbReference>
<dbReference type="InterPro" id="IPR036318">
    <property type="entry name" value="FAD-bd_PCMH-like_sf"/>
</dbReference>
<evidence type="ECO:0000256" key="1">
    <source>
        <dbReference type="ARBA" id="ARBA00022630"/>
    </source>
</evidence>
<keyword evidence="6" id="KW-1185">Reference proteome</keyword>
<dbReference type="SUPFAM" id="SSF56176">
    <property type="entry name" value="FAD-binding/transporter-associated domain-like"/>
    <property type="match status" value="1"/>
</dbReference>
<protein>
    <submittedName>
        <fullName evidence="5">Carbon-monoxide dehydrogenase medium subunit</fullName>
        <ecNumber evidence="5">1.2.7.4</ecNumber>
    </submittedName>
</protein>
<evidence type="ECO:0000256" key="3">
    <source>
        <dbReference type="ARBA" id="ARBA00023002"/>
    </source>
</evidence>
<feature type="domain" description="FAD-binding PCMH-type" evidence="4">
    <location>
        <begin position="1"/>
        <end position="177"/>
    </location>
</feature>
<dbReference type="Pfam" id="PF00941">
    <property type="entry name" value="FAD_binding_5"/>
    <property type="match status" value="1"/>
</dbReference>
<dbReference type="InterPro" id="IPR051312">
    <property type="entry name" value="Diverse_Substr_Oxidored"/>
</dbReference>
<comment type="caution">
    <text evidence="5">The sequence shown here is derived from an EMBL/GenBank/DDBJ whole genome shotgun (WGS) entry which is preliminary data.</text>
</comment>
<dbReference type="RefSeq" id="WP_179585526.1">
    <property type="nucleotide sequence ID" value="NZ_JACBYR010000001.1"/>
</dbReference>
<gene>
    <name evidence="5" type="ORF">FHW18_001815</name>
</gene>
<organism evidence="5 6">
    <name type="scientific">Pigmentiphaga litoralis</name>
    <dbReference type="NCBI Taxonomy" id="516702"/>
    <lineage>
        <taxon>Bacteria</taxon>
        <taxon>Pseudomonadati</taxon>
        <taxon>Pseudomonadota</taxon>
        <taxon>Betaproteobacteria</taxon>
        <taxon>Burkholderiales</taxon>
        <taxon>Alcaligenaceae</taxon>
        <taxon>Pigmentiphaga</taxon>
    </lineage>
</organism>
<name>A0A7Y9LK21_9BURK</name>
<dbReference type="Proteomes" id="UP000542125">
    <property type="component" value="Unassembled WGS sequence"/>
</dbReference>
<evidence type="ECO:0000256" key="2">
    <source>
        <dbReference type="ARBA" id="ARBA00022827"/>
    </source>
</evidence>
<dbReference type="Pfam" id="PF03450">
    <property type="entry name" value="CO_deh_flav_C"/>
    <property type="match status" value="1"/>
</dbReference>
<dbReference type="GO" id="GO:0043885">
    <property type="term" value="F:anaerobic carbon-monoxide dehydrogenase activity"/>
    <property type="evidence" value="ECO:0007669"/>
    <property type="project" value="UniProtKB-EC"/>
</dbReference>
<dbReference type="EC" id="1.2.7.4" evidence="5"/>
<dbReference type="Gene3D" id="3.30.43.10">
    <property type="entry name" value="Uridine Diphospho-n-acetylenolpyruvylglucosamine Reductase, domain 2"/>
    <property type="match status" value="1"/>
</dbReference>
<dbReference type="AlphaFoldDB" id="A0A7Y9LK21"/>
<keyword evidence="3 5" id="KW-0560">Oxidoreductase</keyword>
<dbReference type="InterPro" id="IPR016167">
    <property type="entry name" value="FAD-bd_PCMH_sub1"/>
</dbReference>
<evidence type="ECO:0000313" key="6">
    <source>
        <dbReference type="Proteomes" id="UP000542125"/>
    </source>
</evidence>
<keyword evidence="1" id="KW-0285">Flavoprotein</keyword>
<keyword evidence="2" id="KW-0274">FAD</keyword>
<accession>A0A7Y9LK21</accession>
<dbReference type="PANTHER" id="PTHR42659:SF2">
    <property type="entry name" value="XANTHINE DEHYDROGENASE SUBUNIT C-RELATED"/>
    <property type="match status" value="1"/>
</dbReference>
<dbReference type="InterPro" id="IPR005107">
    <property type="entry name" value="CO_DH_flav_C"/>
</dbReference>
<dbReference type="Gene3D" id="3.30.465.10">
    <property type="match status" value="1"/>
</dbReference>
<evidence type="ECO:0000259" key="4">
    <source>
        <dbReference type="PROSITE" id="PS51387"/>
    </source>
</evidence>
<dbReference type="SUPFAM" id="SSF55447">
    <property type="entry name" value="CO dehydrogenase flavoprotein C-terminal domain-like"/>
    <property type="match status" value="1"/>
</dbReference>
<reference evidence="5 6" key="1">
    <citation type="submission" date="2020-07" db="EMBL/GenBank/DDBJ databases">
        <title>Genomic Encyclopedia of Type Strains, Phase IV (KMG-V): Genome sequencing to study the core and pangenomes of soil and plant-associated prokaryotes.</title>
        <authorList>
            <person name="Whitman W."/>
        </authorList>
    </citation>
    <scope>NUCLEOTIDE SEQUENCE [LARGE SCALE GENOMIC DNA]</scope>
    <source>
        <strain evidence="5 6">SAS40</strain>
    </source>
</reference>
<dbReference type="InterPro" id="IPR016166">
    <property type="entry name" value="FAD-bd_PCMH"/>
</dbReference>
<sequence length="292" mass="30984">MAPFEFVVPTTLPEAIALLDPDDPGVRPVGGATAVMLMMKAGVLQLTRMVSLRRLEAAHSEVSVGADGQLQIGGFATLSSLEHSPVVQEGWPVLTRTFKTLSNIRVRNVATLGGNLAHGDPHMDMPPVLSALNASVVLTGPAGERTVKVEDLYTGYYETVVKRDELITRIVVPPQGRQHAAYMKVTTRAAHDWPALGVAVVLDMAGDSVNGASLIVGAATDRPTRLTDAEAMLRGEALTDELLRAAGDSAARQLDIVGDAHGSAAYKKQLLRVYLGRAIRKAIAASDSKEHA</sequence>
<dbReference type="InterPro" id="IPR036683">
    <property type="entry name" value="CO_DH_flav_C_dom_sf"/>
</dbReference>
<evidence type="ECO:0000313" key="5">
    <source>
        <dbReference type="EMBL" id="NYE82544.1"/>
    </source>
</evidence>
<dbReference type="InterPro" id="IPR002346">
    <property type="entry name" value="Mopterin_DH_FAD-bd"/>
</dbReference>
<dbReference type="GO" id="GO:0071949">
    <property type="term" value="F:FAD binding"/>
    <property type="evidence" value="ECO:0007669"/>
    <property type="project" value="InterPro"/>
</dbReference>
<proteinExistence type="predicted"/>
<dbReference type="EMBL" id="JACBYR010000001">
    <property type="protein sequence ID" value="NYE82544.1"/>
    <property type="molecule type" value="Genomic_DNA"/>
</dbReference>
<dbReference type="PANTHER" id="PTHR42659">
    <property type="entry name" value="XANTHINE DEHYDROGENASE SUBUNIT C-RELATED"/>
    <property type="match status" value="1"/>
</dbReference>
<dbReference type="Gene3D" id="3.30.390.50">
    <property type="entry name" value="CO dehydrogenase flavoprotein, C-terminal domain"/>
    <property type="match status" value="1"/>
</dbReference>
<dbReference type="SMART" id="SM01092">
    <property type="entry name" value="CO_deh_flav_C"/>
    <property type="match status" value="1"/>
</dbReference>
<dbReference type="InterPro" id="IPR016169">
    <property type="entry name" value="FAD-bd_PCMH_sub2"/>
</dbReference>